<protein>
    <recommendedName>
        <fullName evidence="1">Peptidase M28 domain-containing protein</fullName>
    </recommendedName>
</protein>
<organism evidence="2">
    <name type="scientific">marine metagenome</name>
    <dbReference type="NCBI Taxonomy" id="408172"/>
    <lineage>
        <taxon>unclassified sequences</taxon>
        <taxon>metagenomes</taxon>
        <taxon>ecological metagenomes</taxon>
    </lineage>
</organism>
<dbReference type="EMBL" id="UINC01002337">
    <property type="protein sequence ID" value="SUZ95582.1"/>
    <property type="molecule type" value="Genomic_DNA"/>
</dbReference>
<evidence type="ECO:0000259" key="1">
    <source>
        <dbReference type="Pfam" id="PF04389"/>
    </source>
</evidence>
<dbReference type="PROSITE" id="PS00018">
    <property type="entry name" value="EF_HAND_1"/>
    <property type="match status" value="1"/>
</dbReference>
<dbReference type="AlphaFoldDB" id="A0A381RUM7"/>
<sequence>MKPILAVLTLLAIPVLLAQQEAPQNDSIRQSELRADLFFLASDSMQGRLAATAENRLAAEFIKSRFERLGLTPVGQNGSFFHEYNLTTASLADNNQLLVAADNANSERSLRLLQDYYPLNFSASGRARGDLAFAGFGIVSPERGHDDYSGGTVAGKVVLVFDHEPGERDQNSVFDGVVRSEVSRNLRKALFAQEQGAVALLIVSDVHNHTGPNNFQTQANSTWPVNPRRVPRYTLSAWMDQVRIPVAQISPAVASTLIHTSGYTLEKLSEAAEIDGGVTPIPMTERTVEITATVDRRVIPDRNVVAMLEGSDPELSDELIIICAHYDHDGVANGQVFNGADDDGSGTVALLEIAEAFARAAADGMRPRRSVLFAAWNSEERGLLGAWAYTEQPIVPLEQTAAVLNMDMVGRNEEVPVGGGRRFNGLEIQTAESNKNSVNIMGYTYSPDLQTEVQEANEAYGLRLKMEYDNNASNLLRRSDQWPFLQKGVPAIFFHTGLHPDYHTPYDRPEKINYQKLETIAKLVHQVAWNIAQNPSRPRYAARTP</sequence>
<dbReference type="InterPro" id="IPR046450">
    <property type="entry name" value="PA_dom_sf"/>
</dbReference>
<gene>
    <name evidence="2" type="ORF">METZ01_LOCUS48436</name>
</gene>
<accession>A0A381RUM7</accession>
<evidence type="ECO:0000313" key="2">
    <source>
        <dbReference type="EMBL" id="SUZ95582.1"/>
    </source>
</evidence>
<dbReference type="Gene3D" id="3.40.630.10">
    <property type="entry name" value="Zn peptidases"/>
    <property type="match status" value="2"/>
</dbReference>
<dbReference type="Pfam" id="PF04389">
    <property type="entry name" value="Peptidase_M28"/>
    <property type="match status" value="1"/>
</dbReference>
<dbReference type="Gene3D" id="3.50.30.30">
    <property type="match status" value="1"/>
</dbReference>
<proteinExistence type="predicted"/>
<dbReference type="SUPFAM" id="SSF53187">
    <property type="entry name" value="Zn-dependent exopeptidases"/>
    <property type="match status" value="1"/>
</dbReference>
<dbReference type="PANTHER" id="PTHR12147">
    <property type="entry name" value="METALLOPEPTIDASE M28 FAMILY MEMBER"/>
    <property type="match status" value="1"/>
</dbReference>
<dbReference type="GO" id="GO:0006508">
    <property type="term" value="P:proteolysis"/>
    <property type="evidence" value="ECO:0007669"/>
    <property type="project" value="InterPro"/>
</dbReference>
<dbReference type="GO" id="GO:0008235">
    <property type="term" value="F:metalloexopeptidase activity"/>
    <property type="evidence" value="ECO:0007669"/>
    <property type="project" value="InterPro"/>
</dbReference>
<reference evidence="2" key="1">
    <citation type="submission" date="2018-05" db="EMBL/GenBank/DDBJ databases">
        <authorList>
            <person name="Lanie J.A."/>
            <person name="Ng W.-L."/>
            <person name="Kazmierczak K.M."/>
            <person name="Andrzejewski T.M."/>
            <person name="Davidsen T.M."/>
            <person name="Wayne K.J."/>
            <person name="Tettelin H."/>
            <person name="Glass J.I."/>
            <person name="Rusch D."/>
            <person name="Podicherti R."/>
            <person name="Tsui H.-C.T."/>
            <person name="Winkler M.E."/>
        </authorList>
    </citation>
    <scope>NUCLEOTIDE SEQUENCE</scope>
</reference>
<dbReference type="InterPro" id="IPR018247">
    <property type="entry name" value="EF_Hand_1_Ca_BS"/>
</dbReference>
<dbReference type="SUPFAM" id="SSF52025">
    <property type="entry name" value="PA domain"/>
    <property type="match status" value="1"/>
</dbReference>
<name>A0A381RUM7_9ZZZZ</name>
<feature type="domain" description="Peptidase M28" evidence="1">
    <location>
        <begin position="303"/>
        <end position="527"/>
    </location>
</feature>
<dbReference type="InterPro" id="IPR007484">
    <property type="entry name" value="Peptidase_M28"/>
</dbReference>
<dbReference type="PANTHER" id="PTHR12147:SF26">
    <property type="entry name" value="PEPTIDASE M28 DOMAIN-CONTAINING PROTEIN"/>
    <property type="match status" value="1"/>
</dbReference>
<dbReference type="InterPro" id="IPR045175">
    <property type="entry name" value="M28_fam"/>
</dbReference>